<dbReference type="InParanoid" id="A0A1B6QGN7"/>
<keyword evidence="3" id="KW-1185">Reference proteome</keyword>
<dbReference type="Proteomes" id="UP000000768">
    <property type="component" value="Chromosome 1"/>
</dbReference>
<reference evidence="2 3" key="1">
    <citation type="journal article" date="2009" name="Nature">
        <title>The Sorghum bicolor genome and the diversification of grasses.</title>
        <authorList>
            <person name="Paterson A.H."/>
            <person name="Bowers J.E."/>
            <person name="Bruggmann R."/>
            <person name="Dubchak I."/>
            <person name="Grimwood J."/>
            <person name="Gundlach H."/>
            <person name="Haberer G."/>
            <person name="Hellsten U."/>
            <person name="Mitros T."/>
            <person name="Poliakov A."/>
            <person name="Schmutz J."/>
            <person name="Spannagl M."/>
            <person name="Tang H."/>
            <person name="Wang X."/>
            <person name="Wicker T."/>
            <person name="Bharti A.K."/>
            <person name="Chapman J."/>
            <person name="Feltus F.A."/>
            <person name="Gowik U."/>
            <person name="Grigoriev I.V."/>
            <person name="Lyons E."/>
            <person name="Maher C.A."/>
            <person name="Martis M."/>
            <person name="Narechania A."/>
            <person name="Otillar R.P."/>
            <person name="Penning B.W."/>
            <person name="Salamov A.A."/>
            <person name="Wang Y."/>
            <person name="Zhang L."/>
            <person name="Carpita N.C."/>
            <person name="Freeling M."/>
            <person name="Gingle A.R."/>
            <person name="Hash C.T."/>
            <person name="Keller B."/>
            <person name="Klein P."/>
            <person name="Kresovich S."/>
            <person name="McCann M.C."/>
            <person name="Ming R."/>
            <person name="Peterson D.G."/>
            <person name="Mehboob-ur-Rahman"/>
            <person name="Ware D."/>
            <person name="Westhoff P."/>
            <person name="Mayer K.F."/>
            <person name="Messing J."/>
            <person name="Rokhsar D.S."/>
        </authorList>
    </citation>
    <scope>NUCLEOTIDE SEQUENCE [LARGE SCALE GENOMIC DNA]</scope>
    <source>
        <strain evidence="3">cv. BTx623</strain>
    </source>
</reference>
<name>A0A1B6QGN7_SORBI</name>
<feature type="compositionally biased region" description="Polar residues" evidence="1">
    <location>
        <begin position="46"/>
        <end position="60"/>
    </location>
</feature>
<dbReference type="EMBL" id="CM000760">
    <property type="protein sequence ID" value="KXG37068.1"/>
    <property type="molecule type" value="Genomic_DNA"/>
</dbReference>
<feature type="compositionally biased region" description="Basic and acidic residues" evidence="1">
    <location>
        <begin position="29"/>
        <end position="41"/>
    </location>
</feature>
<sequence>MADRQRKLSQAGMRRFLVDTRNQGTGIDESERNSNLEEPRDGVPNPDQQQPSIGNVTSEFDPNEILCDP</sequence>
<feature type="region of interest" description="Disordered" evidence="1">
    <location>
        <begin position="1"/>
        <end position="69"/>
    </location>
</feature>
<dbReference type="Gramene" id="KXG37068">
    <property type="protein sequence ID" value="KXG37068"/>
    <property type="gene ID" value="SORBI_3001G001700"/>
</dbReference>
<gene>
    <name evidence="2" type="ORF">SORBI_3001G001700</name>
</gene>
<proteinExistence type="predicted"/>
<dbReference type="AlphaFoldDB" id="A0A1B6QGN7"/>
<evidence type="ECO:0000313" key="3">
    <source>
        <dbReference type="Proteomes" id="UP000000768"/>
    </source>
</evidence>
<organism evidence="2 3">
    <name type="scientific">Sorghum bicolor</name>
    <name type="common">Sorghum</name>
    <name type="synonym">Sorghum vulgare</name>
    <dbReference type="NCBI Taxonomy" id="4558"/>
    <lineage>
        <taxon>Eukaryota</taxon>
        <taxon>Viridiplantae</taxon>
        <taxon>Streptophyta</taxon>
        <taxon>Embryophyta</taxon>
        <taxon>Tracheophyta</taxon>
        <taxon>Spermatophyta</taxon>
        <taxon>Magnoliopsida</taxon>
        <taxon>Liliopsida</taxon>
        <taxon>Poales</taxon>
        <taxon>Poaceae</taxon>
        <taxon>PACMAD clade</taxon>
        <taxon>Panicoideae</taxon>
        <taxon>Andropogonodae</taxon>
        <taxon>Andropogoneae</taxon>
        <taxon>Sorghinae</taxon>
        <taxon>Sorghum</taxon>
    </lineage>
</organism>
<accession>A0A1B6QGN7</accession>
<protein>
    <submittedName>
        <fullName evidence="2">Uncharacterized protein</fullName>
    </submittedName>
</protein>
<evidence type="ECO:0000256" key="1">
    <source>
        <dbReference type="SAM" id="MobiDB-lite"/>
    </source>
</evidence>
<evidence type="ECO:0000313" key="2">
    <source>
        <dbReference type="EMBL" id="KXG37068.1"/>
    </source>
</evidence>
<reference evidence="3" key="2">
    <citation type="journal article" date="2018" name="Plant J.">
        <title>The Sorghum bicolor reference genome: improved assembly, gene annotations, a transcriptome atlas, and signatures of genome organization.</title>
        <authorList>
            <person name="McCormick R.F."/>
            <person name="Truong S.K."/>
            <person name="Sreedasyam A."/>
            <person name="Jenkins J."/>
            <person name="Shu S."/>
            <person name="Sims D."/>
            <person name="Kennedy M."/>
            <person name="Amirebrahimi M."/>
            <person name="Weers B.D."/>
            <person name="McKinley B."/>
            <person name="Mattison A."/>
            <person name="Morishige D.T."/>
            <person name="Grimwood J."/>
            <person name="Schmutz J."/>
            <person name="Mullet J.E."/>
        </authorList>
    </citation>
    <scope>NUCLEOTIDE SEQUENCE [LARGE SCALE GENOMIC DNA]</scope>
    <source>
        <strain evidence="3">cv. BTx623</strain>
    </source>
</reference>